<dbReference type="SMART" id="SM00260">
    <property type="entry name" value="CheW"/>
    <property type="match status" value="1"/>
</dbReference>
<dbReference type="GO" id="GO:0006935">
    <property type="term" value="P:chemotaxis"/>
    <property type="evidence" value="ECO:0007669"/>
    <property type="project" value="InterPro"/>
</dbReference>
<name>A0A6M8SRV3_9NEIS</name>
<dbReference type="GO" id="GO:0005829">
    <property type="term" value="C:cytosol"/>
    <property type="evidence" value="ECO:0007669"/>
    <property type="project" value="TreeGrafter"/>
</dbReference>
<dbReference type="InterPro" id="IPR039315">
    <property type="entry name" value="CheW"/>
</dbReference>
<evidence type="ECO:0000313" key="3">
    <source>
        <dbReference type="Proteomes" id="UP000504844"/>
    </source>
</evidence>
<dbReference type="InterPro" id="IPR002545">
    <property type="entry name" value="CheW-lke_dom"/>
</dbReference>
<dbReference type="PANTHER" id="PTHR22617">
    <property type="entry name" value="CHEMOTAXIS SENSOR HISTIDINE KINASE-RELATED"/>
    <property type="match status" value="1"/>
</dbReference>
<dbReference type="Pfam" id="PF01584">
    <property type="entry name" value="CheW"/>
    <property type="match status" value="1"/>
</dbReference>
<dbReference type="GO" id="GO:0007165">
    <property type="term" value="P:signal transduction"/>
    <property type="evidence" value="ECO:0007669"/>
    <property type="project" value="InterPro"/>
</dbReference>
<evidence type="ECO:0000259" key="1">
    <source>
        <dbReference type="PROSITE" id="PS50851"/>
    </source>
</evidence>
<dbReference type="Gene3D" id="2.40.50.180">
    <property type="entry name" value="CheA-289, Domain 4"/>
    <property type="match status" value="1"/>
</dbReference>
<dbReference type="Gene3D" id="2.30.30.40">
    <property type="entry name" value="SH3 Domains"/>
    <property type="match status" value="1"/>
</dbReference>
<dbReference type="InterPro" id="IPR036061">
    <property type="entry name" value="CheW-like_dom_sf"/>
</dbReference>
<proteinExistence type="predicted"/>
<dbReference type="PROSITE" id="PS50851">
    <property type="entry name" value="CHEW"/>
    <property type="match status" value="1"/>
</dbReference>
<gene>
    <name evidence="2" type="ORF">HQN60_04180</name>
</gene>
<reference evidence="2 3" key="1">
    <citation type="submission" date="2020-05" db="EMBL/GenBank/DDBJ databases">
        <title>Complete genome sequence of Deefgea sp. D17.</title>
        <authorList>
            <person name="Bae J.-W."/>
            <person name="Han J.E."/>
        </authorList>
    </citation>
    <scope>NUCLEOTIDE SEQUENCE [LARGE SCALE GENOMIC DNA]</scope>
    <source>
        <strain evidence="2 3">D17</strain>
    </source>
</reference>
<organism evidence="2 3">
    <name type="scientific">Deefgea piscis</name>
    <dbReference type="NCBI Taxonomy" id="2739061"/>
    <lineage>
        <taxon>Bacteria</taxon>
        <taxon>Pseudomonadati</taxon>
        <taxon>Pseudomonadota</taxon>
        <taxon>Betaproteobacteria</taxon>
        <taxon>Neisseriales</taxon>
        <taxon>Chitinibacteraceae</taxon>
        <taxon>Deefgea</taxon>
    </lineage>
</organism>
<dbReference type="PANTHER" id="PTHR22617:SF41">
    <property type="entry name" value="CHEMOTAXIS SIGNAL TRANSDUCTION SYSTEM ADAPTOR PROTEIN CHEW"/>
    <property type="match status" value="1"/>
</dbReference>
<evidence type="ECO:0000313" key="2">
    <source>
        <dbReference type="EMBL" id="QKJ68093.1"/>
    </source>
</evidence>
<dbReference type="Proteomes" id="UP000504844">
    <property type="component" value="Chromosome"/>
</dbReference>
<feature type="domain" description="CheW-like" evidence="1">
    <location>
        <begin position="23"/>
        <end position="169"/>
    </location>
</feature>
<dbReference type="KEGG" id="dee:HQN60_04180"/>
<dbReference type="AlphaFoldDB" id="A0A6M8SRV3"/>
<accession>A0A6M8SRV3</accession>
<sequence length="197" mass="21701">MGALALMNKTAGKSDAEVQMQSTEQYLSFQLGGETFAIGIRSIREILEYEYLTEVPMMPDFLRGVMNLRGAVVPVTDLALRFGRARTELGRRTCVVIVEVLDPETGAAQLIGVLVDAVHEVLTIALDDIERAPQFGSKLRAEFISGMACVDNRFIVLLDISRVLSVEEMSVLAGIEHDGVMPKMDESHSHEELHAIK</sequence>
<keyword evidence="3" id="KW-1185">Reference proteome</keyword>
<dbReference type="EMBL" id="CP054143">
    <property type="protein sequence ID" value="QKJ68093.1"/>
    <property type="molecule type" value="Genomic_DNA"/>
</dbReference>
<protein>
    <submittedName>
        <fullName evidence="2">Purine-binding chemotaxis protein CheW</fullName>
    </submittedName>
</protein>
<dbReference type="SUPFAM" id="SSF50341">
    <property type="entry name" value="CheW-like"/>
    <property type="match status" value="1"/>
</dbReference>